<feature type="transmembrane region" description="Helical" evidence="5">
    <location>
        <begin position="12"/>
        <end position="28"/>
    </location>
</feature>
<dbReference type="GO" id="GO:0140359">
    <property type="term" value="F:ABC-type transporter activity"/>
    <property type="evidence" value="ECO:0007669"/>
    <property type="project" value="InterPro"/>
</dbReference>
<evidence type="ECO:0000313" key="8">
    <source>
        <dbReference type="Proteomes" id="UP000271889"/>
    </source>
</evidence>
<dbReference type="Proteomes" id="UP000271889">
    <property type="component" value="Unassembled WGS sequence"/>
</dbReference>
<keyword evidence="2 5" id="KW-0812">Transmembrane</keyword>
<dbReference type="Gene3D" id="3.40.50.300">
    <property type="entry name" value="P-loop containing nucleotide triphosphate hydrolases"/>
    <property type="match status" value="1"/>
</dbReference>
<evidence type="ECO:0000259" key="6">
    <source>
        <dbReference type="PROSITE" id="PS50929"/>
    </source>
</evidence>
<gene>
    <name evidence="7" type="ORF">CGOC_LOCUS7874</name>
</gene>
<dbReference type="SUPFAM" id="SSF52540">
    <property type="entry name" value="P-loop containing nucleoside triphosphate hydrolases"/>
    <property type="match status" value="1"/>
</dbReference>
<evidence type="ECO:0000256" key="1">
    <source>
        <dbReference type="ARBA" id="ARBA00004141"/>
    </source>
</evidence>
<dbReference type="OrthoDB" id="6500128at2759"/>
<keyword evidence="4 5" id="KW-0472">Membrane</keyword>
<feature type="domain" description="ABC transmembrane type-1" evidence="6">
    <location>
        <begin position="13"/>
        <end position="163"/>
    </location>
</feature>
<evidence type="ECO:0000256" key="5">
    <source>
        <dbReference type="SAM" id="Phobius"/>
    </source>
</evidence>
<feature type="transmembrane region" description="Helical" evidence="5">
    <location>
        <begin position="99"/>
        <end position="124"/>
    </location>
</feature>
<dbReference type="Pfam" id="PF00664">
    <property type="entry name" value="ABC_membrane"/>
    <property type="match status" value="1"/>
</dbReference>
<dbReference type="InterPro" id="IPR039421">
    <property type="entry name" value="Type_1_exporter"/>
</dbReference>
<proteinExistence type="predicted"/>
<dbReference type="EMBL" id="UYRV01027955">
    <property type="protein sequence ID" value="VDK81782.1"/>
    <property type="molecule type" value="Genomic_DNA"/>
</dbReference>
<dbReference type="PROSITE" id="PS50929">
    <property type="entry name" value="ABC_TM1F"/>
    <property type="match status" value="1"/>
</dbReference>
<feature type="non-terminal residue" evidence="7">
    <location>
        <position position="264"/>
    </location>
</feature>
<evidence type="ECO:0000256" key="3">
    <source>
        <dbReference type="ARBA" id="ARBA00022989"/>
    </source>
</evidence>
<evidence type="ECO:0000256" key="2">
    <source>
        <dbReference type="ARBA" id="ARBA00022692"/>
    </source>
</evidence>
<dbReference type="PANTHER" id="PTHR24221:SF243">
    <property type="entry name" value="P-GLYCOPROTEIN RELATED"/>
    <property type="match status" value="1"/>
</dbReference>
<accession>A0A3P6T1G9</accession>
<dbReference type="InterPro" id="IPR036640">
    <property type="entry name" value="ABC1_TM_sf"/>
</dbReference>
<sequence>FCKSLNLRKTLRFSVLLGFTLVWLARTIQKLNLYVMKENQAGKFSIEIIENVRTIQLLTRERHFYEKYEEASKKQKRNEMTKGYYEGGKNKELDVEKDFCLAASFSLTQTFVYFSLAGAYAVGIPLITRWDYDVQAVYRAVFSVLLSCLAMMNCSTFFPEFTKARTAAGMLFNMIDRKSKTGDINKGIVQELRGNIFFEGVHFSYPQRPHQPIMRGLQFTVQKGQTVAIVGPSGSGKSTVISLLERFYDASAGTIRFDGQDIRK</sequence>
<dbReference type="Pfam" id="PF00005">
    <property type="entry name" value="ABC_tran"/>
    <property type="match status" value="1"/>
</dbReference>
<name>A0A3P6T1G9_CYLGO</name>
<dbReference type="GO" id="GO:0016020">
    <property type="term" value="C:membrane"/>
    <property type="evidence" value="ECO:0007669"/>
    <property type="project" value="UniProtKB-SubCell"/>
</dbReference>
<comment type="subcellular location">
    <subcellularLocation>
        <location evidence="1">Membrane</location>
        <topology evidence="1">Multi-pass membrane protein</topology>
    </subcellularLocation>
</comment>
<organism evidence="7 8">
    <name type="scientific">Cylicostephanus goldi</name>
    <name type="common">Nematode worm</name>
    <dbReference type="NCBI Taxonomy" id="71465"/>
    <lineage>
        <taxon>Eukaryota</taxon>
        <taxon>Metazoa</taxon>
        <taxon>Ecdysozoa</taxon>
        <taxon>Nematoda</taxon>
        <taxon>Chromadorea</taxon>
        <taxon>Rhabditida</taxon>
        <taxon>Rhabditina</taxon>
        <taxon>Rhabditomorpha</taxon>
        <taxon>Strongyloidea</taxon>
        <taxon>Strongylidae</taxon>
        <taxon>Cylicostephanus</taxon>
    </lineage>
</organism>
<keyword evidence="3 5" id="KW-1133">Transmembrane helix</keyword>
<dbReference type="SUPFAM" id="SSF90123">
    <property type="entry name" value="ABC transporter transmembrane region"/>
    <property type="match status" value="1"/>
</dbReference>
<dbReference type="InterPro" id="IPR027417">
    <property type="entry name" value="P-loop_NTPase"/>
</dbReference>
<keyword evidence="8" id="KW-1185">Reference proteome</keyword>
<reference evidence="7 8" key="1">
    <citation type="submission" date="2018-11" db="EMBL/GenBank/DDBJ databases">
        <authorList>
            <consortium name="Pathogen Informatics"/>
        </authorList>
    </citation>
    <scope>NUCLEOTIDE SEQUENCE [LARGE SCALE GENOMIC DNA]</scope>
</reference>
<evidence type="ECO:0000256" key="4">
    <source>
        <dbReference type="ARBA" id="ARBA00023136"/>
    </source>
</evidence>
<feature type="non-terminal residue" evidence="7">
    <location>
        <position position="1"/>
    </location>
</feature>
<evidence type="ECO:0000313" key="7">
    <source>
        <dbReference type="EMBL" id="VDK81782.1"/>
    </source>
</evidence>
<dbReference type="PANTHER" id="PTHR24221">
    <property type="entry name" value="ATP-BINDING CASSETTE SUB-FAMILY B"/>
    <property type="match status" value="1"/>
</dbReference>
<dbReference type="Gene3D" id="1.20.1560.10">
    <property type="entry name" value="ABC transporter type 1, transmembrane domain"/>
    <property type="match status" value="2"/>
</dbReference>
<dbReference type="GO" id="GO:0005524">
    <property type="term" value="F:ATP binding"/>
    <property type="evidence" value="ECO:0007669"/>
    <property type="project" value="InterPro"/>
</dbReference>
<feature type="transmembrane region" description="Helical" evidence="5">
    <location>
        <begin position="136"/>
        <end position="158"/>
    </location>
</feature>
<dbReference type="InterPro" id="IPR003439">
    <property type="entry name" value="ABC_transporter-like_ATP-bd"/>
</dbReference>
<dbReference type="GO" id="GO:0016887">
    <property type="term" value="F:ATP hydrolysis activity"/>
    <property type="evidence" value="ECO:0007669"/>
    <property type="project" value="InterPro"/>
</dbReference>
<protein>
    <recommendedName>
        <fullName evidence="6">ABC transmembrane type-1 domain-containing protein</fullName>
    </recommendedName>
</protein>
<dbReference type="AlphaFoldDB" id="A0A3P6T1G9"/>
<dbReference type="InterPro" id="IPR011527">
    <property type="entry name" value="ABC1_TM_dom"/>
</dbReference>